<dbReference type="Proteomes" id="UP000198614">
    <property type="component" value="Unassembled WGS sequence"/>
</dbReference>
<dbReference type="SUPFAM" id="SSF46689">
    <property type="entry name" value="Homeodomain-like"/>
    <property type="match status" value="1"/>
</dbReference>
<dbReference type="OrthoDB" id="4542210at2"/>
<sequence length="199" mass="22208">MHFGKPRAERADAVRNREHLLRTARQMIAEEGVDKVTMDGLAERACLGKGTVFRRFGTRAGIFRALLDADERAFQEHAMSGPPPLGPGADPVERLIAYGRARVDFLTEHHAIVRACFDRSRPMIMGDPSMTQLHIRVLLREAGSVPNLDGVAVQLTAALEAPLLLYLSRPQREAESPDRDETIAFLGDAWQTLIERVMR</sequence>
<dbReference type="GO" id="GO:0000976">
    <property type="term" value="F:transcription cis-regulatory region binding"/>
    <property type="evidence" value="ECO:0007669"/>
    <property type="project" value="TreeGrafter"/>
</dbReference>
<feature type="DNA-binding region" description="H-T-H motif" evidence="2">
    <location>
        <begin position="37"/>
        <end position="56"/>
    </location>
</feature>
<keyword evidence="7" id="KW-1185">Reference proteome</keyword>
<dbReference type="InterPro" id="IPR050109">
    <property type="entry name" value="HTH-type_TetR-like_transc_reg"/>
</dbReference>
<dbReference type="Gene3D" id="1.10.357.10">
    <property type="entry name" value="Tetracycline Repressor, domain 2"/>
    <property type="match status" value="1"/>
</dbReference>
<reference evidence="4 6" key="1">
    <citation type="submission" date="2016-10" db="EMBL/GenBank/DDBJ databases">
        <authorList>
            <person name="de Groot N.N."/>
        </authorList>
    </citation>
    <scope>NUCLEOTIDE SEQUENCE [LARGE SCALE GENOMIC DNA]</scope>
    <source>
        <strain evidence="4 6">CGMCC 4.1859</strain>
    </source>
</reference>
<organism evidence="4 6">
    <name type="scientific">Streptomyces griseoaurantiacus</name>
    <dbReference type="NCBI Taxonomy" id="68213"/>
    <lineage>
        <taxon>Bacteria</taxon>
        <taxon>Bacillati</taxon>
        <taxon>Actinomycetota</taxon>
        <taxon>Actinomycetes</taxon>
        <taxon>Kitasatosporales</taxon>
        <taxon>Streptomycetaceae</taxon>
        <taxon>Streptomyces</taxon>
        <taxon>Streptomyces aurantiacus group</taxon>
    </lineage>
</organism>
<dbReference type="Proteomes" id="UP001432161">
    <property type="component" value="Chromosome"/>
</dbReference>
<feature type="domain" description="HTH tetR-type" evidence="3">
    <location>
        <begin position="14"/>
        <end position="74"/>
    </location>
</feature>
<evidence type="ECO:0000313" key="4">
    <source>
        <dbReference type="EMBL" id="SDE91041.1"/>
    </source>
</evidence>
<dbReference type="InterPro" id="IPR009057">
    <property type="entry name" value="Homeodomain-like_sf"/>
</dbReference>
<dbReference type="EMBL" id="FNAX01000004">
    <property type="protein sequence ID" value="SDE91041.1"/>
    <property type="molecule type" value="Genomic_DNA"/>
</dbReference>
<gene>
    <name evidence="5" type="ORF">OHN36_11290</name>
    <name evidence="4" type="ORF">SAMN05216260_104379</name>
</gene>
<dbReference type="GO" id="GO:0003700">
    <property type="term" value="F:DNA-binding transcription factor activity"/>
    <property type="evidence" value="ECO:0007669"/>
    <property type="project" value="TreeGrafter"/>
</dbReference>
<reference evidence="5" key="2">
    <citation type="submission" date="2022-10" db="EMBL/GenBank/DDBJ databases">
        <title>The complete genomes of actinobacterial strains from the NBC collection.</title>
        <authorList>
            <person name="Joergensen T.S."/>
            <person name="Alvarez Arevalo M."/>
            <person name="Sterndorff E.B."/>
            <person name="Faurdal D."/>
            <person name="Vuksanovic O."/>
            <person name="Mourched A.-S."/>
            <person name="Charusanti P."/>
            <person name="Shaw S."/>
            <person name="Blin K."/>
            <person name="Weber T."/>
        </authorList>
    </citation>
    <scope>NUCLEOTIDE SEQUENCE</scope>
    <source>
        <strain evidence="5">NBC_00489</strain>
    </source>
</reference>
<accession>A0A1G7GSG1</accession>
<evidence type="ECO:0000256" key="2">
    <source>
        <dbReference type="PROSITE-ProRule" id="PRU00335"/>
    </source>
</evidence>
<dbReference type="AlphaFoldDB" id="A0A1G7GSG1"/>
<evidence type="ECO:0000259" key="3">
    <source>
        <dbReference type="PROSITE" id="PS50977"/>
    </source>
</evidence>
<keyword evidence="1 2" id="KW-0238">DNA-binding</keyword>
<evidence type="ECO:0000313" key="7">
    <source>
        <dbReference type="Proteomes" id="UP001432161"/>
    </source>
</evidence>
<dbReference type="PANTHER" id="PTHR30055">
    <property type="entry name" value="HTH-TYPE TRANSCRIPTIONAL REGULATOR RUTR"/>
    <property type="match status" value="1"/>
</dbReference>
<proteinExistence type="predicted"/>
<evidence type="ECO:0000313" key="5">
    <source>
        <dbReference type="EMBL" id="WUR41768.1"/>
    </source>
</evidence>
<dbReference type="PROSITE" id="PS50977">
    <property type="entry name" value="HTH_TETR_2"/>
    <property type="match status" value="1"/>
</dbReference>
<evidence type="ECO:0000256" key="1">
    <source>
        <dbReference type="ARBA" id="ARBA00023125"/>
    </source>
</evidence>
<evidence type="ECO:0000313" key="6">
    <source>
        <dbReference type="Proteomes" id="UP000198614"/>
    </source>
</evidence>
<dbReference type="EMBL" id="CP108330">
    <property type="protein sequence ID" value="WUR41768.1"/>
    <property type="molecule type" value="Genomic_DNA"/>
</dbReference>
<dbReference type="InterPro" id="IPR001647">
    <property type="entry name" value="HTH_TetR"/>
</dbReference>
<protein>
    <submittedName>
        <fullName evidence="5">TetR/AcrR family transcriptional regulator</fullName>
    </submittedName>
    <submittedName>
        <fullName evidence="4">Transcriptional regulator, TetR family</fullName>
    </submittedName>
</protein>
<dbReference type="PANTHER" id="PTHR30055:SF209">
    <property type="entry name" value="POSSIBLE TRANSCRIPTIONAL REGULATORY PROTEIN (PROBABLY TETR-FAMILY)"/>
    <property type="match status" value="1"/>
</dbReference>
<name>A0A1G7GSG1_9ACTN</name>
<dbReference type="Pfam" id="PF00440">
    <property type="entry name" value="TetR_N"/>
    <property type="match status" value="1"/>
</dbReference>